<dbReference type="GO" id="GO:0003824">
    <property type="term" value="F:catalytic activity"/>
    <property type="evidence" value="ECO:0007669"/>
    <property type="project" value="InterPro"/>
</dbReference>
<proteinExistence type="predicted"/>
<dbReference type="SUPFAM" id="SSF46894">
    <property type="entry name" value="C-terminal effector domain of the bipartite response regulators"/>
    <property type="match status" value="1"/>
</dbReference>
<name>A0A3B0WWB0_9ZZZZ</name>
<accession>A0A3B0WWB0</accession>
<dbReference type="InterPro" id="IPR000792">
    <property type="entry name" value="Tscrpt_reg_LuxR_C"/>
</dbReference>
<dbReference type="GO" id="GO:0006355">
    <property type="term" value="P:regulation of DNA-templated transcription"/>
    <property type="evidence" value="ECO:0007669"/>
    <property type="project" value="InterPro"/>
</dbReference>
<dbReference type="GO" id="GO:0003677">
    <property type="term" value="F:DNA binding"/>
    <property type="evidence" value="ECO:0007669"/>
    <property type="project" value="InterPro"/>
</dbReference>
<dbReference type="PRINTS" id="PR00412">
    <property type="entry name" value="EPOXHYDRLASE"/>
</dbReference>
<dbReference type="SMART" id="SM00421">
    <property type="entry name" value="HTH_LUXR"/>
    <property type="match status" value="1"/>
</dbReference>
<keyword evidence="1" id="KW-0812">Transmembrane</keyword>
<dbReference type="InterPro" id="IPR016032">
    <property type="entry name" value="Sig_transdc_resp-reg_C-effctor"/>
</dbReference>
<dbReference type="InterPro" id="IPR036388">
    <property type="entry name" value="WH-like_DNA-bd_sf"/>
</dbReference>
<dbReference type="PANTHER" id="PTHR45763">
    <property type="entry name" value="HYDROLASE, ALPHA/BETA FOLD FAMILY PROTEIN, EXPRESSED-RELATED"/>
    <property type="match status" value="1"/>
</dbReference>
<gene>
    <name evidence="3" type="ORF">MNBD_GAMMA11-1168</name>
</gene>
<protein>
    <recommendedName>
        <fullName evidence="2">HTH luxR-type domain-containing protein</fullName>
    </recommendedName>
</protein>
<dbReference type="Pfam" id="PF00561">
    <property type="entry name" value="Abhydrolase_1"/>
    <property type="match status" value="1"/>
</dbReference>
<dbReference type="Gene3D" id="1.10.10.10">
    <property type="entry name" value="Winged helix-like DNA-binding domain superfamily/Winged helix DNA-binding domain"/>
    <property type="match status" value="1"/>
</dbReference>
<dbReference type="AlphaFoldDB" id="A0A3B0WWB0"/>
<keyword evidence="1" id="KW-1133">Transmembrane helix</keyword>
<dbReference type="InterPro" id="IPR000073">
    <property type="entry name" value="AB_hydrolase_1"/>
</dbReference>
<dbReference type="SUPFAM" id="SSF53474">
    <property type="entry name" value="alpha/beta-Hydrolases"/>
    <property type="match status" value="1"/>
</dbReference>
<dbReference type="InterPro" id="IPR000639">
    <property type="entry name" value="Epox_hydrolase-like"/>
</dbReference>
<dbReference type="InterPro" id="IPR029058">
    <property type="entry name" value="AB_hydrolase_fold"/>
</dbReference>
<reference evidence="3" key="1">
    <citation type="submission" date="2018-06" db="EMBL/GenBank/DDBJ databases">
        <authorList>
            <person name="Zhirakovskaya E."/>
        </authorList>
    </citation>
    <scope>NUCLEOTIDE SEQUENCE</scope>
</reference>
<sequence>TSRSLNQQLKAQIHQATDTTVNIDKNGTDKQVALIKIDENDDSPPVSLLISPDLYPGSQYDKQAESYAIIFIACASVRQKIAPRTLQALFHLTPAEARLAALLASGVSLNQAAEQRFIARNTAKVQLKSIFSKTGVSRQAELIKLILTSPAVFTSSTPSPDDSELKARIKTRSHINLETHIRLSDGRRLEYAEYGDPRGIPIIHIHGVLGGRYERLPDDLLTRELGVRLIIPDRPGYGLSDSVAHHSYLDFAHDLLELVEHLSLSTFSIMGLSVGAIYASAFAYIAPQKLKNIAMISSTPPFRSFADYEGLQPSLKLLIAFSKYLPTAAQMIARVAIRNACKDPIKFFANIPVSASDRAILSNPLYTEHFRSCLLSGSLTCHSGFIQDIMISAEPWPFAFENIQKKIDFWHGTQDTHSPLNRIRPVIEATENKQLHKIEGGGHFLIYHHWQKILQSLVQ</sequence>
<feature type="non-terminal residue" evidence="3">
    <location>
        <position position="1"/>
    </location>
</feature>
<evidence type="ECO:0000259" key="2">
    <source>
        <dbReference type="SMART" id="SM00421"/>
    </source>
</evidence>
<dbReference type="PANTHER" id="PTHR45763:SF46">
    <property type="entry name" value="AB HYDROLASE-1 DOMAIN-CONTAINING PROTEIN"/>
    <property type="match status" value="1"/>
</dbReference>
<dbReference type="EMBL" id="UOFG01000095">
    <property type="protein sequence ID" value="VAW59761.1"/>
    <property type="molecule type" value="Genomic_DNA"/>
</dbReference>
<evidence type="ECO:0000313" key="3">
    <source>
        <dbReference type="EMBL" id="VAW59761.1"/>
    </source>
</evidence>
<dbReference type="Gene3D" id="3.40.50.1820">
    <property type="entry name" value="alpha/beta hydrolase"/>
    <property type="match status" value="1"/>
</dbReference>
<feature type="domain" description="HTH luxR-type" evidence="2">
    <location>
        <begin position="89"/>
        <end position="146"/>
    </location>
</feature>
<keyword evidence="1" id="KW-0472">Membrane</keyword>
<evidence type="ECO:0000256" key="1">
    <source>
        <dbReference type="SAM" id="Phobius"/>
    </source>
</evidence>
<feature type="transmembrane region" description="Helical" evidence="1">
    <location>
        <begin position="267"/>
        <end position="286"/>
    </location>
</feature>
<organism evidence="3">
    <name type="scientific">hydrothermal vent metagenome</name>
    <dbReference type="NCBI Taxonomy" id="652676"/>
    <lineage>
        <taxon>unclassified sequences</taxon>
        <taxon>metagenomes</taxon>
        <taxon>ecological metagenomes</taxon>
    </lineage>
</organism>